<protein>
    <submittedName>
        <fullName evidence="1">Uncharacterized protein</fullName>
    </submittedName>
</protein>
<gene>
    <name evidence="1" type="ORF">NCTC11157_00587</name>
</gene>
<reference evidence="1 2" key="1">
    <citation type="submission" date="2018-06" db="EMBL/GenBank/DDBJ databases">
        <authorList>
            <consortium name="Pathogen Informatics"/>
            <person name="Doyle S."/>
        </authorList>
    </citation>
    <scope>NUCLEOTIDE SEQUENCE [LARGE SCALE GENOMIC DNA]</scope>
    <source>
        <strain evidence="1 2">NCTC11157</strain>
    </source>
</reference>
<dbReference type="EMBL" id="UGTL01000001">
    <property type="protein sequence ID" value="SUB84868.1"/>
    <property type="molecule type" value="Genomic_DNA"/>
</dbReference>
<proteinExistence type="predicted"/>
<evidence type="ECO:0000313" key="2">
    <source>
        <dbReference type="Proteomes" id="UP000254072"/>
    </source>
</evidence>
<dbReference type="Proteomes" id="UP000254072">
    <property type="component" value="Unassembled WGS sequence"/>
</dbReference>
<name>A0A379DWK2_9BACT</name>
<sequence length="36" mass="4063">MAVSIHTKRVTKPFMASVADIKTYVYGACKFQNEVQ</sequence>
<dbReference type="AlphaFoldDB" id="A0A379DWK2"/>
<accession>A0A379DWK2</accession>
<evidence type="ECO:0000313" key="1">
    <source>
        <dbReference type="EMBL" id="SUB84868.1"/>
    </source>
</evidence>
<organism evidence="1 2">
    <name type="scientific">Prevotella disiens</name>
    <dbReference type="NCBI Taxonomy" id="28130"/>
    <lineage>
        <taxon>Bacteria</taxon>
        <taxon>Pseudomonadati</taxon>
        <taxon>Bacteroidota</taxon>
        <taxon>Bacteroidia</taxon>
        <taxon>Bacteroidales</taxon>
        <taxon>Prevotellaceae</taxon>
        <taxon>Prevotella</taxon>
    </lineage>
</organism>